<evidence type="ECO:0000256" key="13">
    <source>
        <dbReference type="RuleBase" id="RU004070"/>
    </source>
</evidence>
<dbReference type="GO" id="GO:0042555">
    <property type="term" value="C:MCM complex"/>
    <property type="evidence" value="ECO:0007669"/>
    <property type="project" value="UniProtKB-UniRule"/>
</dbReference>
<dbReference type="SUPFAM" id="SSF50249">
    <property type="entry name" value="Nucleic acid-binding proteins"/>
    <property type="match status" value="1"/>
</dbReference>
<evidence type="ECO:0000256" key="2">
    <source>
        <dbReference type="ARBA" id="ARBA00008010"/>
    </source>
</evidence>
<dbReference type="Pfam" id="PF18263">
    <property type="entry name" value="WHD_MCM6"/>
    <property type="match status" value="1"/>
</dbReference>
<dbReference type="Pfam" id="PF00493">
    <property type="entry name" value="MCM"/>
    <property type="match status" value="1"/>
</dbReference>
<evidence type="ECO:0000256" key="4">
    <source>
        <dbReference type="ARBA" id="ARBA00022705"/>
    </source>
</evidence>
<dbReference type="Gene3D" id="2.40.50.140">
    <property type="entry name" value="Nucleic acid-binding proteins"/>
    <property type="match status" value="1"/>
</dbReference>
<evidence type="ECO:0000313" key="18">
    <source>
        <dbReference type="Proteomes" id="UP000383932"/>
    </source>
</evidence>
<dbReference type="InterPro" id="IPR012340">
    <property type="entry name" value="NA-bd_OB-fold"/>
</dbReference>
<dbReference type="InterPro" id="IPR001208">
    <property type="entry name" value="MCM_dom"/>
</dbReference>
<dbReference type="FunFam" id="2.20.28.10:FF:000003">
    <property type="entry name" value="DNA helicase"/>
    <property type="match status" value="1"/>
</dbReference>
<name>A0A5N5QES6_9AGAM</name>
<dbReference type="GO" id="GO:0097373">
    <property type="term" value="C:MCM core complex"/>
    <property type="evidence" value="ECO:0007669"/>
    <property type="project" value="UniProtKB-ARBA"/>
</dbReference>
<dbReference type="Proteomes" id="UP000383932">
    <property type="component" value="Unassembled WGS sequence"/>
</dbReference>
<dbReference type="FunFam" id="1.20.58.870:FF:000002">
    <property type="entry name" value="DNA helicase"/>
    <property type="match status" value="1"/>
</dbReference>
<evidence type="ECO:0000256" key="6">
    <source>
        <dbReference type="ARBA" id="ARBA00022801"/>
    </source>
</evidence>
<dbReference type="GO" id="GO:1990518">
    <property type="term" value="F:single-stranded 3'-5' DNA helicase activity"/>
    <property type="evidence" value="ECO:0007669"/>
    <property type="project" value="TreeGrafter"/>
</dbReference>
<proteinExistence type="inferred from homology"/>
<dbReference type="InterPro" id="IPR033762">
    <property type="entry name" value="MCM_OB"/>
</dbReference>
<dbReference type="Gene3D" id="2.20.28.10">
    <property type="match status" value="1"/>
</dbReference>
<dbReference type="InterPro" id="IPR041024">
    <property type="entry name" value="Mcm6_C"/>
</dbReference>
<keyword evidence="4 14" id="KW-0235">DNA replication</keyword>
<comment type="similarity">
    <text evidence="2 13">Belongs to the MCM family.</text>
</comment>
<keyword evidence="10" id="KW-0539">Nucleus</keyword>
<dbReference type="PANTHER" id="PTHR11630">
    <property type="entry name" value="DNA REPLICATION LICENSING FACTOR MCM FAMILY MEMBER"/>
    <property type="match status" value="1"/>
</dbReference>
<evidence type="ECO:0000313" key="17">
    <source>
        <dbReference type="EMBL" id="KAB5589971.1"/>
    </source>
</evidence>
<dbReference type="Pfam" id="PF17207">
    <property type="entry name" value="MCM_OB"/>
    <property type="match status" value="1"/>
</dbReference>
<accession>A0A5N5QES6</accession>
<dbReference type="GO" id="GO:0003697">
    <property type="term" value="F:single-stranded DNA binding"/>
    <property type="evidence" value="ECO:0007669"/>
    <property type="project" value="TreeGrafter"/>
</dbReference>
<keyword evidence="18" id="KW-1185">Reference proteome</keyword>
<evidence type="ECO:0000256" key="1">
    <source>
        <dbReference type="ARBA" id="ARBA00004123"/>
    </source>
</evidence>
<keyword evidence="9 13" id="KW-0238">DNA-binding</keyword>
<dbReference type="InterPro" id="IPR018525">
    <property type="entry name" value="MCM_CS"/>
</dbReference>
<dbReference type="OrthoDB" id="1744952at2759"/>
<dbReference type="SUPFAM" id="SSF52540">
    <property type="entry name" value="P-loop containing nucleoside triphosphate hydrolases"/>
    <property type="match status" value="1"/>
</dbReference>
<keyword evidence="6 14" id="KW-0378">Hydrolase</keyword>
<dbReference type="FunFam" id="3.40.50.300:FF:000115">
    <property type="entry name" value="DNA helicase"/>
    <property type="match status" value="1"/>
</dbReference>
<feature type="region of interest" description="Disordered" evidence="15">
    <location>
        <begin position="784"/>
        <end position="819"/>
    </location>
</feature>
<evidence type="ECO:0000256" key="11">
    <source>
        <dbReference type="ARBA" id="ARBA00023306"/>
    </source>
</evidence>
<dbReference type="EMBL" id="SSOP01000211">
    <property type="protein sequence ID" value="KAB5589971.1"/>
    <property type="molecule type" value="Genomic_DNA"/>
</dbReference>
<dbReference type="GO" id="GO:0006270">
    <property type="term" value="P:DNA replication initiation"/>
    <property type="evidence" value="ECO:0007669"/>
    <property type="project" value="UniProtKB-UniRule"/>
</dbReference>
<comment type="subcellular location">
    <subcellularLocation>
        <location evidence="1 14">Nucleus</location>
    </subcellularLocation>
</comment>
<evidence type="ECO:0000256" key="3">
    <source>
        <dbReference type="ARBA" id="ARBA00012551"/>
    </source>
</evidence>
<keyword evidence="8 13" id="KW-0067">ATP-binding</keyword>
<dbReference type="InterPro" id="IPR041562">
    <property type="entry name" value="MCM_lid"/>
</dbReference>
<evidence type="ECO:0000256" key="15">
    <source>
        <dbReference type="SAM" id="MobiDB-lite"/>
    </source>
</evidence>
<dbReference type="GO" id="GO:0031261">
    <property type="term" value="C:DNA replication preinitiation complex"/>
    <property type="evidence" value="ECO:0007669"/>
    <property type="project" value="UniProtKB-ARBA"/>
</dbReference>
<keyword evidence="11 14" id="KW-0131">Cell cycle</keyword>
<dbReference type="InterPro" id="IPR031327">
    <property type="entry name" value="MCM"/>
</dbReference>
<feature type="domain" description="MCM C-terminal AAA(+) ATPase" evidence="16">
    <location>
        <begin position="440"/>
        <end position="646"/>
    </location>
</feature>
<comment type="function">
    <text evidence="14">Acts as component of the MCM2-7 complex (MCM complex) which is the replicative helicase essential for 'once per cell cycle' DNA replication initiation and elongation in eukaryotic cells. The active ATPase sites in the MCM2-7 ring are formed through the interaction surfaces of two neighboring subunits such that a critical structure of a conserved arginine finger motif is provided in trans relative to the ATP-binding site of the Walker A box of the adjacent subunit. The six ATPase active sites, however, are likely to contribute differentially to the complex helicase activity.</text>
</comment>
<evidence type="ECO:0000256" key="5">
    <source>
        <dbReference type="ARBA" id="ARBA00022741"/>
    </source>
</evidence>
<evidence type="ECO:0000256" key="7">
    <source>
        <dbReference type="ARBA" id="ARBA00022806"/>
    </source>
</evidence>
<comment type="subunit">
    <text evidence="14">Component of the MCM2-7 complex.</text>
</comment>
<dbReference type="Gene3D" id="3.30.1640.10">
    <property type="entry name" value="mini-chromosome maintenance (MCM) complex, chain A, domain 1"/>
    <property type="match status" value="1"/>
</dbReference>
<dbReference type="InterPro" id="IPR008049">
    <property type="entry name" value="MCM6"/>
</dbReference>
<dbReference type="GO" id="GO:0043596">
    <property type="term" value="C:nuclear replication fork"/>
    <property type="evidence" value="ECO:0007669"/>
    <property type="project" value="UniProtKB-ARBA"/>
</dbReference>
<evidence type="ECO:0000256" key="8">
    <source>
        <dbReference type="ARBA" id="ARBA00022840"/>
    </source>
</evidence>
<gene>
    <name evidence="17" type="ORF">CTheo_6594</name>
</gene>
<reference evidence="17 18" key="1">
    <citation type="journal article" date="2019" name="Fungal Biol. Biotechnol.">
        <title>Draft genome sequence of fastidious pathogen Ceratobasidium theobromae, which causes vascular-streak dieback in Theobroma cacao.</title>
        <authorList>
            <person name="Ali S.S."/>
            <person name="Asman A."/>
            <person name="Shao J."/>
            <person name="Firmansyah A.P."/>
            <person name="Susilo A.W."/>
            <person name="Rosmana A."/>
            <person name="McMahon P."/>
            <person name="Junaid M."/>
            <person name="Guest D."/>
            <person name="Kheng T.Y."/>
            <person name="Meinhardt L.W."/>
            <person name="Bailey B.A."/>
        </authorList>
    </citation>
    <scope>NUCLEOTIDE SEQUENCE [LARGE SCALE GENOMIC DNA]</scope>
    <source>
        <strain evidence="17 18">CT2</strain>
    </source>
</reference>
<comment type="catalytic activity">
    <reaction evidence="14">
        <text>ATP + H2O = ADP + phosphate + H(+)</text>
        <dbReference type="Rhea" id="RHEA:13065"/>
        <dbReference type="ChEBI" id="CHEBI:15377"/>
        <dbReference type="ChEBI" id="CHEBI:15378"/>
        <dbReference type="ChEBI" id="CHEBI:30616"/>
        <dbReference type="ChEBI" id="CHEBI:43474"/>
        <dbReference type="ChEBI" id="CHEBI:456216"/>
        <dbReference type="EC" id="3.6.4.12"/>
    </reaction>
</comment>
<dbReference type="AlphaFoldDB" id="A0A5N5QES6"/>
<dbReference type="InterPro" id="IPR027925">
    <property type="entry name" value="MCM_N"/>
</dbReference>
<evidence type="ECO:0000256" key="12">
    <source>
        <dbReference type="ARBA" id="ARBA00073495"/>
    </source>
</evidence>
<sequence length="939" mass="103400">MDFSDVSSPPLPPSSAVTPAADEAATPRNVRIDVDDIPEEAPRRTRRARNAFEGNIPVVTDPTADRLRERFYQFLKEYNETVEFDDAPSENLYVAQVRAMVENELTTLYVNHHHLMAFDPIITAAIDQQYYRFLPHLRLALFALVKEIAPEYIYENPMGIDLGSSTQDGPLPADGSQLQVQYNQLVAPSAMLANTARKTKDFHIAFHSLALVDSIRDMRMAAVGRLSAISGTVTRTSEVRPELLYGVFSCAACRAVAPEVEQQFKYTEPSLCQNPLCGNRDGWDLSIPQSRFADWQRLRVQENASDIPTGSMPRSLDVILRSEQVERAKPGDRCVFTGTFIVVPDVSQLGLPGVRSEISRDTAASAGASGVSGLKSLGVRDLGYKTAFLACHVRDAAKAGQIGMGEEEMLGISEDQQAMLDSLTQPEFDELQAMFNTPHIYSKLVNSIAPTVYGHEIVKKGILLQMMGGVHKTTPEGMHIRGDINICIVGDPSTSKSQFLKYVCGFMPRAVYTSGKASSAAGLTAAVVKDEESGEFTIEAGALMLADNGICAIDEFDKMDVADQVAIHEAMEQQTISIAKAGIHATLNARTSILAAANPVGGRYNRRLGLRQNVAMSAPIMSRFDLFFVVLDECKESTDQMLARHIVGVHADPDGSVQPEISTEALQRYVRYARTYMPKFTPEAADLLVEKYRLLRQSDATGVGKNSYRITVRQLESMVRLSEAIARANCTIEIIPAFVNEAYLLLKSSIIHVEQEDVDFDDADLDMDVEAAAAAADAAQAADESLGLANGGSSQSLPIPFTPDRDATPQPQPQPKRKMRISHDKYVTMQELIVLHVAEMEQATGTGIEANDLMDWYLESKEDEFENMEQMEEERELLGKVLKKLVKDRYLMILYGDTQDELPDSTDSMQTDGTDVNAGKKVYYHLHPEVDPSSSSVLG</sequence>
<dbReference type="PRINTS" id="PR01657">
    <property type="entry name" value="MCMFAMILY"/>
</dbReference>
<protein>
    <recommendedName>
        <fullName evidence="12 14">DNA replication licensing factor MCM6</fullName>
        <ecNumber evidence="3 14">3.6.4.12</ecNumber>
    </recommendedName>
</protein>
<keyword evidence="5 13" id="KW-0547">Nucleotide-binding</keyword>
<dbReference type="PRINTS" id="PR01662">
    <property type="entry name" value="MCMPROTEIN6"/>
</dbReference>
<keyword evidence="7 14" id="KW-0347">Helicase</keyword>
<dbReference type="GO" id="GO:0000727">
    <property type="term" value="P:double-strand break repair via break-induced replication"/>
    <property type="evidence" value="ECO:0007669"/>
    <property type="project" value="TreeGrafter"/>
</dbReference>
<dbReference type="GO" id="GO:0005524">
    <property type="term" value="F:ATP binding"/>
    <property type="evidence" value="ECO:0007669"/>
    <property type="project" value="UniProtKB-UniRule"/>
</dbReference>
<dbReference type="Pfam" id="PF17855">
    <property type="entry name" value="MCM_lid"/>
    <property type="match status" value="1"/>
</dbReference>
<dbReference type="EC" id="3.6.4.12" evidence="3 14"/>
<dbReference type="Pfam" id="PF14551">
    <property type="entry name" value="MCM_N"/>
    <property type="match status" value="1"/>
</dbReference>
<evidence type="ECO:0000259" key="16">
    <source>
        <dbReference type="PROSITE" id="PS50051"/>
    </source>
</evidence>
<feature type="region of interest" description="Disordered" evidence="15">
    <location>
        <begin position="1"/>
        <end position="48"/>
    </location>
</feature>
<dbReference type="PROSITE" id="PS50051">
    <property type="entry name" value="MCM_2"/>
    <property type="match status" value="1"/>
</dbReference>
<evidence type="ECO:0000256" key="9">
    <source>
        <dbReference type="ARBA" id="ARBA00023125"/>
    </source>
</evidence>
<dbReference type="Gene3D" id="1.20.58.870">
    <property type="match status" value="1"/>
</dbReference>
<evidence type="ECO:0000256" key="14">
    <source>
        <dbReference type="RuleBase" id="RU368064"/>
    </source>
</evidence>
<dbReference type="GO" id="GO:0016887">
    <property type="term" value="F:ATP hydrolysis activity"/>
    <property type="evidence" value="ECO:0007669"/>
    <property type="project" value="RHEA"/>
</dbReference>
<dbReference type="PROSITE" id="PS00847">
    <property type="entry name" value="MCM_1"/>
    <property type="match status" value="1"/>
</dbReference>
<evidence type="ECO:0000256" key="10">
    <source>
        <dbReference type="ARBA" id="ARBA00023242"/>
    </source>
</evidence>
<dbReference type="GO" id="GO:0006279">
    <property type="term" value="P:premeiotic DNA replication"/>
    <property type="evidence" value="ECO:0007669"/>
    <property type="project" value="UniProtKB-ARBA"/>
</dbReference>
<dbReference type="CDD" id="cd17757">
    <property type="entry name" value="MCM6"/>
    <property type="match status" value="1"/>
</dbReference>
<comment type="caution">
    <text evidence="17">The sequence shown here is derived from an EMBL/GenBank/DDBJ whole genome shotgun (WGS) entry which is preliminary data.</text>
</comment>
<organism evidence="17 18">
    <name type="scientific">Ceratobasidium theobromae</name>
    <dbReference type="NCBI Taxonomy" id="1582974"/>
    <lineage>
        <taxon>Eukaryota</taxon>
        <taxon>Fungi</taxon>
        <taxon>Dikarya</taxon>
        <taxon>Basidiomycota</taxon>
        <taxon>Agaricomycotina</taxon>
        <taxon>Agaricomycetes</taxon>
        <taxon>Cantharellales</taxon>
        <taxon>Ceratobasidiaceae</taxon>
        <taxon>Ceratobasidium</taxon>
    </lineage>
</organism>
<dbReference type="GO" id="GO:0005656">
    <property type="term" value="C:nuclear pre-replicative complex"/>
    <property type="evidence" value="ECO:0007669"/>
    <property type="project" value="UniProtKB-ARBA"/>
</dbReference>
<dbReference type="InterPro" id="IPR027417">
    <property type="entry name" value="P-loop_NTPase"/>
</dbReference>
<dbReference type="PANTHER" id="PTHR11630:SF43">
    <property type="entry name" value="DNA REPLICATION LICENSING FACTOR MCM6"/>
    <property type="match status" value="1"/>
</dbReference>
<dbReference type="GO" id="GO:1902969">
    <property type="term" value="P:mitotic DNA replication"/>
    <property type="evidence" value="ECO:0007669"/>
    <property type="project" value="TreeGrafter"/>
</dbReference>
<dbReference type="Gene3D" id="3.40.50.300">
    <property type="entry name" value="P-loop containing nucleotide triphosphate hydrolases"/>
    <property type="match status" value="1"/>
</dbReference>
<dbReference type="SMART" id="SM00350">
    <property type="entry name" value="MCM"/>
    <property type="match status" value="1"/>
</dbReference>